<reference evidence="3 4" key="1">
    <citation type="journal article" date="2013" name="Plant Cell">
        <title>The transition from a phytopathogenic smut ancestor to an anamorphic biocontrol agent deciphered by comparative whole-genome analysis.</title>
        <authorList>
            <person name="Lefebvre F."/>
            <person name="Joly D.L."/>
            <person name="Labbe C."/>
            <person name="Teichmann B."/>
            <person name="Linning R."/>
            <person name="Belzile F."/>
            <person name="Bakkeren G."/>
            <person name="Belanger R.R."/>
        </authorList>
    </citation>
    <scope>NUCLEOTIDE SEQUENCE [LARGE SCALE GENOMIC DNA]</scope>
    <source>
        <strain evidence="3 4">PF-1</strain>
    </source>
</reference>
<dbReference type="Proteomes" id="UP000053664">
    <property type="component" value="Unassembled WGS sequence"/>
</dbReference>
<evidence type="ECO:0000256" key="1">
    <source>
        <dbReference type="SAM" id="MobiDB-lite"/>
    </source>
</evidence>
<gene>
    <name evidence="3" type="ORF">PFL1_03072</name>
</gene>
<dbReference type="InterPro" id="IPR016181">
    <property type="entry name" value="Acyl_CoA_acyltransferase"/>
</dbReference>
<evidence type="ECO:0000313" key="3">
    <source>
        <dbReference type="EMBL" id="EPQ29317.1"/>
    </source>
</evidence>
<evidence type="ECO:0000313" key="4">
    <source>
        <dbReference type="Proteomes" id="UP000053664"/>
    </source>
</evidence>
<evidence type="ECO:0000259" key="2">
    <source>
        <dbReference type="PROSITE" id="PS51186"/>
    </source>
</evidence>
<proteinExistence type="predicted"/>
<dbReference type="GO" id="GO:0016747">
    <property type="term" value="F:acyltransferase activity, transferring groups other than amino-acyl groups"/>
    <property type="evidence" value="ECO:0007669"/>
    <property type="project" value="InterPro"/>
</dbReference>
<dbReference type="HOGENOM" id="CLU_011783_0_0_1"/>
<dbReference type="GeneID" id="19317183"/>
<dbReference type="RefSeq" id="XP_007878779.1">
    <property type="nucleotide sequence ID" value="XM_007880588.1"/>
</dbReference>
<dbReference type="EMBL" id="KE361631">
    <property type="protein sequence ID" value="EPQ29317.1"/>
    <property type="molecule type" value="Genomic_DNA"/>
</dbReference>
<feature type="compositionally biased region" description="Low complexity" evidence="1">
    <location>
        <begin position="39"/>
        <end position="58"/>
    </location>
</feature>
<name>A0A061H8T0_9BASI</name>
<protein>
    <recommendedName>
        <fullName evidence="2">N-acetyltransferase domain-containing protein</fullName>
    </recommendedName>
</protein>
<dbReference type="Gene3D" id="3.40.630.30">
    <property type="match status" value="1"/>
</dbReference>
<feature type="region of interest" description="Disordered" evidence="1">
    <location>
        <begin position="1"/>
        <end position="24"/>
    </location>
</feature>
<dbReference type="SUPFAM" id="SSF55729">
    <property type="entry name" value="Acyl-CoA N-acyltransferases (Nat)"/>
    <property type="match status" value="1"/>
</dbReference>
<organism evidence="3 4">
    <name type="scientific">Pseudozyma flocculosa PF-1</name>
    <dbReference type="NCBI Taxonomy" id="1277687"/>
    <lineage>
        <taxon>Eukaryota</taxon>
        <taxon>Fungi</taxon>
        <taxon>Dikarya</taxon>
        <taxon>Basidiomycota</taxon>
        <taxon>Ustilaginomycotina</taxon>
        <taxon>Ustilaginomycetes</taxon>
        <taxon>Ustilaginales</taxon>
        <taxon>Ustilaginaceae</taxon>
        <taxon>Pseudozyma</taxon>
    </lineage>
</organism>
<feature type="domain" description="N-acetyltransferase" evidence="2">
    <location>
        <begin position="535"/>
        <end position="708"/>
    </location>
</feature>
<dbReference type="CDD" id="cd04301">
    <property type="entry name" value="NAT_SF"/>
    <property type="match status" value="1"/>
</dbReference>
<feature type="compositionally biased region" description="Low complexity" evidence="1">
    <location>
        <begin position="277"/>
        <end position="288"/>
    </location>
</feature>
<dbReference type="InterPro" id="IPR000182">
    <property type="entry name" value="GNAT_dom"/>
</dbReference>
<dbReference type="KEGG" id="pfp:PFL1_03072"/>
<sequence>MSYNSSDDERAPIAGPSRPRFTGWLTMAPDVDAVAAPPPVAAHAAAAPAKAASGPVSPSRHAPSTHGFAMVPQAMPASKKQRRIASFQIGTPDDSLASSPTGSIDSQKSDRSGQSDDSDDPLFDVRASFAPMPAYGKAKSGPPKLNGGGGITYGGLEWKGKTVHAVEQEMEQLGDQALLSHAPDATYLASRLEGLKRNLEIEAFQPRWIGDDDAYSRSIEADAASPSRSSGLLPGGLARPIAISSLSDRLERDSAALRCDDQDMANALEGMPPLSHNPSAPVSNASSVSLVDEPEIDDLPMDYGFEYDAAPERDPAAPLPVEIVSPEVPQLPTLSAPLSSAAKAAALDARIEIRALRRTDLEQVRELHVFHGDADRSPDQGENYTTTASFLLRLLVDDRHVCLVAVAKPIPEPADPLPSASALNLARQSNAPYSSSPSSHLGASAAAGGSGIASAALAPRSLSSGASSSLLDSGAGTPVDSLFSAAMHRRGGAPTDVTGATSVTGDHLAEAQDKADGASHDLPGPTESLAPPSVVRVMAAPPPKGSTAHLQTDTIVGVVSAQIATVQAPVEETLWSHDEKMQQALGARSDGATAVPKRAAVEAHLLTLAVNPSERSQGIGAKMLDCLVAECHYRATTLVAKHRHKHTSPTLNPSTAATLRTYLEVHPSNHHALDLYRSKGFTRAPGERGTRRNFYRGDTRIPLSERVKSGGTDAWVLERFVD</sequence>
<dbReference type="PROSITE" id="PS51186">
    <property type="entry name" value="GNAT"/>
    <property type="match status" value="1"/>
</dbReference>
<dbReference type="eggNOG" id="ENOG502RCFN">
    <property type="taxonomic scope" value="Eukaryota"/>
</dbReference>
<feature type="region of interest" description="Disordered" evidence="1">
    <location>
        <begin position="266"/>
        <end position="288"/>
    </location>
</feature>
<dbReference type="AlphaFoldDB" id="A0A061H8T0"/>
<accession>A0A061H8T0</accession>
<dbReference type="OrthoDB" id="2555742at2759"/>
<feature type="region of interest" description="Disordered" evidence="1">
    <location>
        <begin position="39"/>
        <end position="124"/>
    </location>
</feature>